<name>A0A0F9INL0_9ZZZZ</name>
<reference evidence="1" key="1">
    <citation type="journal article" date="2015" name="Nature">
        <title>Complex archaea that bridge the gap between prokaryotes and eukaryotes.</title>
        <authorList>
            <person name="Spang A."/>
            <person name="Saw J.H."/>
            <person name="Jorgensen S.L."/>
            <person name="Zaremba-Niedzwiedzka K."/>
            <person name="Martijn J."/>
            <person name="Lind A.E."/>
            <person name="van Eijk R."/>
            <person name="Schleper C."/>
            <person name="Guy L."/>
            <person name="Ettema T.J."/>
        </authorList>
    </citation>
    <scope>NUCLEOTIDE SEQUENCE</scope>
</reference>
<dbReference type="AlphaFoldDB" id="A0A0F9INL0"/>
<dbReference type="EMBL" id="LAZR01011983">
    <property type="protein sequence ID" value="KKM49134.1"/>
    <property type="molecule type" value="Genomic_DNA"/>
</dbReference>
<protein>
    <submittedName>
        <fullName evidence="1">Uncharacterized protein</fullName>
    </submittedName>
</protein>
<accession>A0A0F9INL0</accession>
<evidence type="ECO:0000313" key="1">
    <source>
        <dbReference type="EMBL" id="KKM49134.1"/>
    </source>
</evidence>
<sequence length="68" mass="7811">MSEKNTPPPPRLPPSFKVEENFCLFHKGEISNEAYICPHCKTKYCLKCAKEAKKNQKLCIKCKSLILL</sequence>
<gene>
    <name evidence="1" type="ORF">LCGC14_1557030</name>
</gene>
<proteinExistence type="predicted"/>
<organism evidence="1">
    <name type="scientific">marine sediment metagenome</name>
    <dbReference type="NCBI Taxonomy" id="412755"/>
    <lineage>
        <taxon>unclassified sequences</taxon>
        <taxon>metagenomes</taxon>
        <taxon>ecological metagenomes</taxon>
    </lineage>
</organism>
<comment type="caution">
    <text evidence="1">The sequence shown here is derived from an EMBL/GenBank/DDBJ whole genome shotgun (WGS) entry which is preliminary data.</text>
</comment>